<feature type="signal peptide" evidence="1">
    <location>
        <begin position="1"/>
        <end position="16"/>
    </location>
</feature>
<accession>A0A9W7W2U1</accession>
<reference evidence="2 3" key="1">
    <citation type="journal article" date="2018" name="IMA Fungus">
        <title>IMA Genome-F 10: Nine draft genome sequences of Claviceps purpurea s.lat., including C. arundinis, C. humidiphila, and C. cf. spartinae, pseudomolecules for the pitch canker pathogen Fusarium circinatum, draft genome of Davidsoniella eucalypti, Grosmannia galeiformis, Quambalaria eucalypti, and Teratosphaeria destructans.</title>
        <authorList>
            <person name="Wingfield B.D."/>
            <person name="Liu M."/>
            <person name="Nguyen H.D."/>
            <person name="Lane F.A."/>
            <person name="Morgan S.W."/>
            <person name="De Vos L."/>
            <person name="Wilken P.M."/>
            <person name="Duong T.A."/>
            <person name="Aylward J."/>
            <person name="Coetzee M.P."/>
            <person name="Dadej K."/>
            <person name="De Beer Z.W."/>
            <person name="Findlay W."/>
            <person name="Havenga M."/>
            <person name="Kolarik M."/>
            <person name="Menzies J.G."/>
            <person name="Naidoo K."/>
            <person name="Pochopski O."/>
            <person name="Shoukouhi P."/>
            <person name="Santana Q.C."/>
            <person name="Seifert K.A."/>
            <person name="Soal N."/>
            <person name="Steenkamp E.T."/>
            <person name="Tatham C.T."/>
            <person name="van der Nest M.A."/>
            <person name="Wingfield M.J."/>
        </authorList>
    </citation>
    <scope>NUCLEOTIDE SEQUENCE [LARGE SCALE GENOMIC DNA]</scope>
    <source>
        <strain evidence="2">CMW44962</strain>
    </source>
</reference>
<reference evidence="2 3" key="2">
    <citation type="journal article" date="2021" name="Curr. Genet.">
        <title>Genetic response to nitrogen starvation in the aggressive Eucalyptus foliar pathogen Teratosphaeria destructans.</title>
        <authorList>
            <person name="Havenga M."/>
            <person name="Wingfield B.D."/>
            <person name="Wingfield M.J."/>
            <person name="Dreyer L.L."/>
            <person name="Roets F."/>
            <person name="Aylward J."/>
        </authorList>
    </citation>
    <scope>NUCLEOTIDE SEQUENCE [LARGE SCALE GENOMIC DNA]</scope>
    <source>
        <strain evidence="2">CMW44962</strain>
    </source>
</reference>
<evidence type="ECO:0000256" key="1">
    <source>
        <dbReference type="SAM" id="SignalP"/>
    </source>
</evidence>
<feature type="chain" id="PRO_5040969045" description="BTB domain-containing protein" evidence="1">
    <location>
        <begin position="17"/>
        <end position="169"/>
    </location>
</feature>
<keyword evidence="1" id="KW-0732">Signal</keyword>
<dbReference type="EMBL" id="RIBY02001862">
    <property type="protein sequence ID" value="KAH9827754.1"/>
    <property type="molecule type" value="Genomic_DNA"/>
</dbReference>
<comment type="caution">
    <text evidence="2">The sequence shown here is derived from an EMBL/GenBank/DDBJ whole genome shotgun (WGS) entry which is preliminary data.</text>
</comment>
<evidence type="ECO:0008006" key="4">
    <source>
        <dbReference type="Google" id="ProtNLM"/>
    </source>
</evidence>
<dbReference type="AlphaFoldDB" id="A0A9W7W2U1"/>
<organism evidence="2 3">
    <name type="scientific">Teratosphaeria destructans</name>
    <dbReference type="NCBI Taxonomy" id="418781"/>
    <lineage>
        <taxon>Eukaryota</taxon>
        <taxon>Fungi</taxon>
        <taxon>Dikarya</taxon>
        <taxon>Ascomycota</taxon>
        <taxon>Pezizomycotina</taxon>
        <taxon>Dothideomycetes</taxon>
        <taxon>Dothideomycetidae</taxon>
        <taxon>Mycosphaerellales</taxon>
        <taxon>Teratosphaeriaceae</taxon>
        <taxon>Teratosphaeria</taxon>
    </lineage>
</organism>
<keyword evidence="3" id="KW-1185">Reference proteome</keyword>
<proteinExistence type="predicted"/>
<protein>
    <recommendedName>
        <fullName evidence="4">BTB domain-containing protein</fullName>
    </recommendedName>
</protein>
<dbReference type="Proteomes" id="UP001138500">
    <property type="component" value="Unassembled WGS sequence"/>
</dbReference>
<sequence>MCFNIYVNWLYTGVLCVIYTDTKPIADTAEYCLLVQMHSLGIFLEDEIFTSLISEAFLAKMRGAGSIELPEWACINAIIELNTAPVSKIHAVKLIAEAYAKHASRRDLEGLLKGTVLESFWQEVALQMGECRARPRAKIGGDDVCRFHEHESDEECEVEFVSKKRRRIE</sequence>
<name>A0A9W7W2U1_9PEZI</name>
<evidence type="ECO:0000313" key="2">
    <source>
        <dbReference type="EMBL" id="KAH9827754.1"/>
    </source>
</evidence>
<gene>
    <name evidence="2" type="ORF">Tdes44962_MAKER09636</name>
</gene>
<evidence type="ECO:0000313" key="3">
    <source>
        <dbReference type="Proteomes" id="UP001138500"/>
    </source>
</evidence>